<dbReference type="SMART" id="SM00173">
    <property type="entry name" value="RAS"/>
    <property type="match status" value="1"/>
</dbReference>
<keyword evidence="3" id="KW-0449">Lipoprotein</keyword>
<keyword evidence="1" id="KW-0547">Nucleotide-binding</keyword>
<dbReference type="InterPro" id="IPR005225">
    <property type="entry name" value="Small_GTP-bd"/>
</dbReference>
<dbReference type="InterPro" id="IPR027417">
    <property type="entry name" value="P-loop_NTPase"/>
</dbReference>
<dbReference type="Gene3D" id="3.40.50.300">
    <property type="entry name" value="P-loop containing nucleotide triphosphate hydrolases"/>
    <property type="match status" value="1"/>
</dbReference>
<dbReference type="PRINTS" id="PR00449">
    <property type="entry name" value="RASTRNSFRMNG"/>
</dbReference>
<dbReference type="NCBIfam" id="TIGR00231">
    <property type="entry name" value="small_GTP"/>
    <property type="match status" value="1"/>
</dbReference>
<evidence type="ECO:0000256" key="1">
    <source>
        <dbReference type="ARBA" id="ARBA00022741"/>
    </source>
</evidence>
<dbReference type="GO" id="GO:0003924">
    <property type="term" value="F:GTPase activity"/>
    <property type="evidence" value="ECO:0007669"/>
    <property type="project" value="InterPro"/>
</dbReference>
<keyword evidence="2" id="KW-0342">GTP-binding</keyword>
<name>A0A7S4ISA4_9EUKA</name>
<dbReference type="PROSITE" id="PS51421">
    <property type="entry name" value="RAS"/>
    <property type="match status" value="1"/>
</dbReference>
<dbReference type="SMART" id="SM00175">
    <property type="entry name" value="RAB"/>
    <property type="match status" value="1"/>
</dbReference>
<organism evidence="4">
    <name type="scientific">Vannella robusta</name>
    <dbReference type="NCBI Taxonomy" id="1487602"/>
    <lineage>
        <taxon>Eukaryota</taxon>
        <taxon>Amoebozoa</taxon>
        <taxon>Discosea</taxon>
        <taxon>Flabellinia</taxon>
        <taxon>Vannellidae</taxon>
        <taxon>Vannella</taxon>
    </lineage>
</organism>
<evidence type="ECO:0000313" key="4">
    <source>
        <dbReference type="EMBL" id="CAE2238278.1"/>
    </source>
</evidence>
<dbReference type="EMBL" id="HBKP01023548">
    <property type="protein sequence ID" value="CAE2238278.1"/>
    <property type="molecule type" value="Transcribed_RNA"/>
</dbReference>
<dbReference type="PROSITE" id="PS51420">
    <property type="entry name" value="RHO"/>
    <property type="match status" value="1"/>
</dbReference>
<reference evidence="4" key="1">
    <citation type="submission" date="2021-01" db="EMBL/GenBank/DDBJ databases">
        <authorList>
            <person name="Corre E."/>
            <person name="Pelletier E."/>
            <person name="Niang G."/>
            <person name="Scheremetjew M."/>
            <person name="Finn R."/>
            <person name="Kale V."/>
            <person name="Holt S."/>
            <person name="Cochrane G."/>
            <person name="Meng A."/>
            <person name="Brown T."/>
            <person name="Cohen L."/>
        </authorList>
    </citation>
    <scope>NUCLEOTIDE SEQUENCE</scope>
    <source>
        <strain evidence="4">DIVA3 518/3/11/1/6</strain>
    </source>
</reference>
<dbReference type="CDD" id="cd00154">
    <property type="entry name" value="Rab"/>
    <property type="match status" value="1"/>
</dbReference>
<dbReference type="AlphaFoldDB" id="A0A7S4ISA4"/>
<accession>A0A7S4ISA4</accession>
<evidence type="ECO:0000256" key="2">
    <source>
        <dbReference type="ARBA" id="ARBA00023134"/>
    </source>
</evidence>
<dbReference type="PANTHER" id="PTHR47977">
    <property type="entry name" value="RAS-RELATED PROTEIN RAB"/>
    <property type="match status" value="1"/>
</dbReference>
<sequence length="193" mass="21254">MASLKIVLTGDLATGKTSLIKRFVEGSFDDAVLPSICDSLSKTLTVNGNQVEVELWDTAGQERFRTVTSSFYKGAKIVAFVYDMTKKETFDNLQHWLTEVDRCAAETAEKILIANKSDLAGQRTVSTEDGKEFADEIGIPYFETSAKTGDNVNETFEAVVKNVEILTEATNTVPVSNRRPGTQEKKKSTCILL</sequence>
<dbReference type="Pfam" id="PF00071">
    <property type="entry name" value="Ras"/>
    <property type="match status" value="1"/>
</dbReference>
<protein>
    <submittedName>
        <fullName evidence="4">Uncharacterized protein</fullName>
    </submittedName>
</protein>
<dbReference type="SUPFAM" id="SSF52540">
    <property type="entry name" value="P-loop containing nucleoside triphosphate hydrolases"/>
    <property type="match status" value="1"/>
</dbReference>
<dbReference type="SMART" id="SM00174">
    <property type="entry name" value="RHO"/>
    <property type="match status" value="1"/>
</dbReference>
<evidence type="ECO:0000256" key="3">
    <source>
        <dbReference type="ARBA" id="ARBA00023288"/>
    </source>
</evidence>
<dbReference type="FunFam" id="3.40.50.300:FF:001329">
    <property type="entry name" value="Small GTP-binding protein, putative"/>
    <property type="match status" value="1"/>
</dbReference>
<dbReference type="PROSITE" id="PS51419">
    <property type="entry name" value="RAB"/>
    <property type="match status" value="1"/>
</dbReference>
<gene>
    <name evidence="4" type="ORF">VSP0166_LOCUS16425</name>
</gene>
<proteinExistence type="predicted"/>
<dbReference type="InterPro" id="IPR050227">
    <property type="entry name" value="Rab"/>
</dbReference>
<dbReference type="InterPro" id="IPR001806">
    <property type="entry name" value="Small_GTPase"/>
</dbReference>
<dbReference type="GO" id="GO:0005525">
    <property type="term" value="F:GTP binding"/>
    <property type="evidence" value="ECO:0007669"/>
    <property type="project" value="UniProtKB-KW"/>
</dbReference>